<dbReference type="PANTHER" id="PTHR10871">
    <property type="entry name" value="30S RIBOSOMAL PROTEIN S13/40S RIBOSOMAL PROTEIN S18"/>
    <property type="match status" value="1"/>
</dbReference>
<gene>
    <name evidence="5" type="ORF">BW920_0114</name>
</gene>
<dbReference type="PROSITE" id="PS50159">
    <property type="entry name" value="RIBOSOMAL_S13_2"/>
    <property type="match status" value="1"/>
</dbReference>
<dbReference type="GO" id="GO:0003723">
    <property type="term" value="F:RNA binding"/>
    <property type="evidence" value="ECO:0007669"/>
    <property type="project" value="InterPro"/>
</dbReference>
<name>A0A1Z1GBL5_AUXPR</name>
<protein>
    <submittedName>
        <fullName evidence="5">SSU ribosomal protein S13p</fullName>
    </submittedName>
</protein>
<comment type="similarity">
    <text evidence="1 4">Belongs to the universal ribosomal protein uS13 family.</text>
</comment>
<dbReference type="InterPro" id="IPR027437">
    <property type="entry name" value="Rbsml_uS13_C"/>
</dbReference>
<dbReference type="GO" id="GO:0005739">
    <property type="term" value="C:mitochondrion"/>
    <property type="evidence" value="ECO:0007669"/>
    <property type="project" value="TreeGrafter"/>
</dbReference>
<dbReference type="InterPro" id="IPR010979">
    <property type="entry name" value="Ribosomal_uS13-like_H2TH"/>
</dbReference>
<proteinExistence type="inferred from homology"/>
<evidence type="ECO:0000256" key="4">
    <source>
        <dbReference type="RuleBase" id="RU003830"/>
    </source>
</evidence>
<dbReference type="PROSITE" id="PS00646">
    <property type="entry name" value="RIBOSOMAL_S13_1"/>
    <property type="match status" value="1"/>
</dbReference>
<dbReference type="GO" id="GO:0015935">
    <property type="term" value="C:small ribosomal subunit"/>
    <property type="evidence" value="ECO:0007669"/>
    <property type="project" value="TreeGrafter"/>
</dbReference>
<dbReference type="InterPro" id="IPR001892">
    <property type="entry name" value="Ribosomal_uS13"/>
</dbReference>
<evidence type="ECO:0000256" key="1">
    <source>
        <dbReference type="ARBA" id="ARBA00008080"/>
    </source>
</evidence>
<sequence>MIVIDIKYTSVFKFFYLNIKYRKIFMVYIQNTHLNDKKPIYQACTQIYGLGHHHCLQICDVLGVSPETRLGMLSAGQHSLLAQIITQNYDTGSDVRRFTRQNIQRLVNIHSFRGYRHIQGLPVRGQRTHGNARTVRKLKNNIKF</sequence>
<dbReference type="Gene3D" id="1.10.8.50">
    <property type="match status" value="1"/>
</dbReference>
<geneLocation type="mitochondrion" evidence="5"/>
<dbReference type="Gene3D" id="4.10.910.10">
    <property type="entry name" value="30s ribosomal protein s13, domain 2"/>
    <property type="match status" value="1"/>
</dbReference>
<accession>A0A1Z1GBL5</accession>
<dbReference type="InterPro" id="IPR018269">
    <property type="entry name" value="Ribosomal_uS13_CS"/>
</dbReference>
<keyword evidence="2 4" id="KW-0689">Ribosomal protein</keyword>
<keyword evidence="3 4" id="KW-0687">Ribonucleoprotein</keyword>
<dbReference type="GO" id="GO:0003735">
    <property type="term" value="F:structural constituent of ribosome"/>
    <property type="evidence" value="ECO:0007669"/>
    <property type="project" value="InterPro"/>
</dbReference>
<dbReference type="GO" id="GO:0006412">
    <property type="term" value="P:translation"/>
    <property type="evidence" value="ECO:0007669"/>
    <property type="project" value="InterPro"/>
</dbReference>
<dbReference type="SUPFAM" id="SSF46946">
    <property type="entry name" value="S13-like H2TH domain"/>
    <property type="match status" value="1"/>
</dbReference>
<dbReference type="EMBL" id="KY681419">
    <property type="protein sequence ID" value="ARV87657.1"/>
    <property type="molecule type" value="Genomic_DNA"/>
</dbReference>
<dbReference type="AlphaFoldDB" id="A0A1Z1GBL5"/>
<reference evidence="5" key="1">
    <citation type="submission" date="2017-02" db="EMBL/GenBank/DDBJ databases">
        <title>Whole genome sequencing of photosynthetic microalga Auxenochlorella protothecoides UTEX 2341.</title>
        <authorList>
            <person name="Patelou M."/>
            <person name="Skliros D."/>
            <person name="Kalliampakou K.I."/>
            <person name="Ioannidis N.E."/>
            <person name="Papazi A."/>
            <person name="Katharios P."/>
            <person name="Kotzabasis K."/>
            <person name="Flemetakis E."/>
        </authorList>
    </citation>
    <scope>NUCLEOTIDE SEQUENCE</scope>
    <source>
        <strain evidence="5">UTEX 2341</strain>
    </source>
</reference>
<evidence type="ECO:0000256" key="2">
    <source>
        <dbReference type="ARBA" id="ARBA00022980"/>
    </source>
</evidence>
<evidence type="ECO:0000256" key="3">
    <source>
        <dbReference type="ARBA" id="ARBA00023274"/>
    </source>
</evidence>
<keyword evidence="5" id="KW-0496">Mitochondrion</keyword>
<dbReference type="PIRSF" id="PIRSF002134">
    <property type="entry name" value="Ribosomal_S13"/>
    <property type="match status" value="1"/>
</dbReference>
<dbReference type="PANTHER" id="PTHR10871:SF1">
    <property type="entry name" value="SMALL RIBOSOMAL SUBUNIT PROTEIN US13M"/>
    <property type="match status" value="1"/>
</dbReference>
<organism evidence="5">
    <name type="scientific">Auxenochlorella protothecoides</name>
    <name type="common">Green microalga</name>
    <name type="synonym">Chlorella protothecoides</name>
    <dbReference type="NCBI Taxonomy" id="3075"/>
    <lineage>
        <taxon>Eukaryota</taxon>
        <taxon>Viridiplantae</taxon>
        <taxon>Chlorophyta</taxon>
        <taxon>core chlorophytes</taxon>
        <taxon>Trebouxiophyceae</taxon>
        <taxon>Chlorellales</taxon>
        <taxon>Chlorellaceae</taxon>
        <taxon>Auxenochlorella</taxon>
    </lineage>
</organism>
<evidence type="ECO:0000313" key="5">
    <source>
        <dbReference type="EMBL" id="ARV87657.1"/>
    </source>
</evidence>
<dbReference type="Pfam" id="PF00416">
    <property type="entry name" value="Ribosomal_S13"/>
    <property type="match status" value="1"/>
</dbReference>
<dbReference type="HAMAP" id="MF_01315">
    <property type="entry name" value="Ribosomal_uS13"/>
    <property type="match status" value="1"/>
</dbReference>